<feature type="domain" description="DUF6036" evidence="1">
    <location>
        <begin position="28"/>
        <end position="132"/>
    </location>
</feature>
<proteinExistence type="predicted"/>
<protein>
    <recommendedName>
        <fullName evidence="1">DUF6036 domain-containing protein</fullName>
    </recommendedName>
</protein>
<evidence type="ECO:0000259" key="1">
    <source>
        <dbReference type="Pfam" id="PF19502"/>
    </source>
</evidence>
<sequence length="189" mass="20412">MAEEFHLDDAMGLLAELGRRLAAEGIHADVHLVGGVAVMLSGSRRRTTRDVDASYAPKEAVEQVAAAMAKDLDLPEDWLNDRARAFIPDGVRWVAVDVGWENAGLKLGRADDESLLAMKMAAERDSDIPDIAFLSSKLEVDDAAEIVAVAYRIYGEDSIPLSGDPDDYLIVAEEALAKARLPEARPPSA</sequence>
<reference evidence="2" key="1">
    <citation type="submission" date="2021-10" db="EMBL/GenBank/DDBJ databases">
        <title>Novel species in genus Arthrobacter.</title>
        <authorList>
            <person name="Liu Y."/>
        </authorList>
    </citation>
    <scope>NUCLEOTIDE SEQUENCE</scope>
    <source>
        <strain evidence="2">Zg-Y786</strain>
    </source>
</reference>
<dbReference type="Pfam" id="PF19502">
    <property type="entry name" value="DUF6036"/>
    <property type="match status" value="1"/>
</dbReference>
<evidence type="ECO:0000313" key="3">
    <source>
        <dbReference type="Proteomes" id="UP001139168"/>
    </source>
</evidence>
<dbReference type="Proteomes" id="UP001139168">
    <property type="component" value="Unassembled WGS sequence"/>
</dbReference>
<dbReference type="InterPro" id="IPR045792">
    <property type="entry name" value="DUF6036"/>
</dbReference>
<dbReference type="RefSeq" id="WP_227890734.1">
    <property type="nucleotide sequence ID" value="NZ_JAJFZQ010000005.1"/>
</dbReference>
<keyword evidence="3" id="KW-1185">Reference proteome</keyword>
<evidence type="ECO:0000313" key="2">
    <source>
        <dbReference type="EMBL" id="MCC3265916.1"/>
    </source>
</evidence>
<dbReference type="EMBL" id="JAJFZQ010000005">
    <property type="protein sequence ID" value="MCC3265916.1"/>
    <property type="molecule type" value="Genomic_DNA"/>
</dbReference>
<comment type="caution">
    <text evidence="2">The sequence shown here is derived from an EMBL/GenBank/DDBJ whole genome shotgun (WGS) entry which is preliminary data.</text>
</comment>
<organism evidence="2 3">
    <name type="scientific">Arthrobacter gengyunqii</name>
    <dbReference type="NCBI Taxonomy" id="2886940"/>
    <lineage>
        <taxon>Bacteria</taxon>
        <taxon>Bacillati</taxon>
        <taxon>Actinomycetota</taxon>
        <taxon>Actinomycetes</taxon>
        <taxon>Micrococcales</taxon>
        <taxon>Micrococcaceae</taxon>
        <taxon>Arthrobacter</taxon>
    </lineage>
</organism>
<name>A0ABS8GJ91_9MICC</name>
<gene>
    <name evidence="2" type="ORF">LJ752_07645</name>
</gene>
<accession>A0ABS8GJ91</accession>